<protein>
    <submittedName>
        <fullName evidence="1">Uncharacterized protein</fullName>
    </submittedName>
</protein>
<proteinExistence type="predicted"/>
<organism evidence="1 2">
    <name type="scientific">Brachionus plicatilis</name>
    <name type="common">Marine rotifer</name>
    <name type="synonym">Brachionus muelleri</name>
    <dbReference type="NCBI Taxonomy" id="10195"/>
    <lineage>
        <taxon>Eukaryota</taxon>
        <taxon>Metazoa</taxon>
        <taxon>Spiralia</taxon>
        <taxon>Gnathifera</taxon>
        <taxon>Rotifera</taxon>
        <taxon>Eurotatoria</taxon>
        <taxon>Monogononta</taxon>
        <taxon>Pseudotrocha</taxon>
        <taxon>Ploima</taxon>
        <taxon>Brachionidae</taxon>
        <taxon>Brachionus</taxon>
    </lineage>
</organism>
<sequence length="74" mass="8770">FLLNRCNRVNRFNSFETHIINRGVFFSNFNLCVEKKSCCAERFEIVLNDRLANGLSEIWAKIMLFFGYDKDLNN</sequence>
<name>A0A3M7QXF2_BRAPC</name>
<accession>A0A3M7QXF2</accession>
<dbReference type="EMBL" id="REGN01004833">
    <property type="protein sequence ID" value="RNA16016.1"/>
    <property type="molecule type" value="Genomic_DNA"/>
</dbReference>
<feature type="non-terminal residue" evidence="1">
    <location>
        <position position="1"/>
    </location>
</feature>
<keyword evidence="2" id="KW-1185">Reference proteome</keyword>
<reference evidence="1 2" key="1">
    <citation type="journal article" date="2018" name="Sci. Rep.">
        <title>Genomic signatures of local adaptation to the degree of environmental predictability in rotifers.</title>
        <authorList>
            <person name="Franch-Gras L."/>
            <person name="Hahn C."/>
            <person name="Garcia-Roger E.M."/>
            <person name="Carmona M.J."/>
            <person name="Serra M."/>
            <person name="Gomez A."/>
        </authorList>
    </citation>
    <scope>NUCLEOTIDE SEQUENCE [LARGE SCALE GENOMIC DNA]</scope>
    <source>
        <strain evidence="1">HYR1</strain>
    </source>
</reference>
<dbReference type="Proteomes" id="UP000276133">
    <property type="component" value="Unassembled WGS sequence"/>
</dbReference>
<evidence type="ECO:0000313" key="2">
    <source>
        <dbReference type="Proteomes" id="UP000276133"/>
    </source>
</evidence>
<comment type="caution">
    <text evidence="1">The sequence shown here is derived from an EMBL/GenBank/DDBJ whole genome shotgun (WGS) entry which is preliminary data.</text>
</comment>
<gene>
    <name evidence="1" type="ORF">BpHYR1_048823</name>
</gene>
<evidence type="ECO:0000313" key="1">
    <source>
        <dbReference type="EMBL" id="RNA16016.1"/>
    </source>
</evidence>
<dbReference type="AlphaFoldDB" id="A0A3M7QXF2"/>